<proteinExistence type="predicted"/>
<dbReference type="Gene3D" id="2.180.10.10">
    <property type="entry name" value="RHS repeat-associated core"/>
    <property type="match status" value="1"/>
</dbReference>
<dbReference type="NCBIfam" id="TIGR03696">
    <property type="entry name" value="Rhs_assc_core"/>
    <property type="match status" value="1"/>
</dbReference>
<dbReference type="InterPro" id="IPR022385">
    <property type="entry name" value="Rhs_assc_core"/>
</dbReference>
<evidence type="ECO:0000313" key="2">
    <source>
        <dbReference type="EMBL" id="BDZ42574.1"/>
    </source>
</evidence>
<feature type="region of interest" description="Disordered" evidence="1">
    <location>
        <begin position="1"/>
        <end position="25"/>
    </location>
</feature>
<organism evidence="2 3">
    <name type="scientific">Paraoerskovia sediminicola</name>
    <dbReference type="NCBI Taxonomy" id="1138587"/>
    <lineage>
        <taxon>Bacteria</taxon>
        <taxon>Bacillati</taxon>
        <taxon>Actinomycetota</taxon>
        <taxon>Actinomycetes</taxon>
        <taxon>Micrococcales</taxon>
        <taxon>Cellulomonadaceae</taxon>
        <taxon>Paraoerskovia</taxon>
    </lineage>
</organism>
<accession>A0ABM8G3B6</accession>
<feature type="compositionally biased region" description="Low complexity" evidence="1">
    <location>
        <begin position="14"/>
        <end position="25"/>
    </location>
</feature>
<reference evidence="3" key="1">
    <citation type="journal article" date="2019" name="Int. J. Syst. Evol. Microbiol.">
        <title>The Global Catalogue of Microorganisms (GCM) 10K type strain sequencing project: providing services to taxonomists for standard genome sequencing and annotation.</title>
        <authorList>
            <consortium name="The Broad Institute Genomics Platform"/>
            <consortium name="The Broad Institute Genome Sequencing Center for Infectious Disease"/>
            <person name="Wu L."/>
            <person name="Ma J."/>
        </authorList>
    </citation>
    <scope>NUCLEOTIDE SEQUENCE [LARGE SCALE GENOMIC DNA]</scope>
    <source>
        <strain evidence="3">NBRC 108565</strain>
    </source>
</reference>
<dbReference type="EMBL" id="AP027729">
    <property type="protein sequence ID" value="BDZ42574.1"/>
    <property type="molecule type" value="Genomic_DNA"/>
</dbReference>
<protein>
    <recommendedName>
        <fullName evidence="4">RHS repeat-associated core domain-containing protein</fullName>
    </recommendedName>
</protein>
<dbReference type="RefSeq" id="WP_286217040.1">
    <property type="nucleotide sequence ID" value="NZ_AP027729.1"/>
</dbReference>
<evidence type="ECO:0000256" key="1">
    <source>
        <dbReference type="SAM" id="MobiDB-lite"/>
    </source>
</evidence>
<evidence type="ECO:0000313" key="3">
    <source>
        <dbReference type="Proteomes" id="UP001321475"/>
    </source>
</evidence>
<sequence>MSTTFTLDPAGRRATATSTKAGTDTTTTVRHYTDTSDSPGYAVKTTGTATPVTTWYGASIGGDLGLEITDDAAMLTLIDPLGSTATTITLPAIDEPLQLGALGTWDEYGNTITNPAQTGAITYGWLGGKERAQDATGLTLMGARLYNPVTGLFTAVDPVDGGNTTAYSYPQDPINQSDLDGQTKKKKKGFWSRNWKWFAAGGWSLE</sequence>
<keyword evidence="3" id="KW-1185">Reference proteome</keyword>
<dbReference type="Proteomes" id="UP001321475">
    <property type="component" value="Chromosome"/>
</dbReference>
<evidence type="ECO:0008006" key="4">
    <source>
        <dbReference type="Google" id="ProtNLM"/>
    </source>
</evidence>
<name>A0ABM8G3B6_9CELL</name>
<gene>
    <name evidence="2" type="ORF">GCM10025865_18730</name>
</gene>